<evidence type="ECO:0000313" key="2">
    <source>
        <dbReference type="Proteomes" id="UP000190890"/>
    </source>
</evidence>
<reference evidence="1 2" key="1">
    <citation type="submission" date="2016-05" db="EMBL/GenBank/DDBJ databases">
        <title>Microbial solvent formation.</title>
        <authorList>
            <person name="Poehlein A."/>
            <person name="Montoya Solano J.D."/>
            <person name="Flitsch S."/>
            <person name="Krabben P."/>
            <person name="Duerre P."/>
            <person name="Daniel R."/>
        </authorList>
    </citation>
    <scope>NUCLEOTIDE SEQUENCE [LARGE SCALE GENOMIC DNA]</scope>
    <source>
        <strain evidence="1 2">DSM 2619</strain>
    </source>
</reference>
<comment type="caution">
    <text evidence="1">The sequence shown here is derived from an EMBL/GenBank/DDBJ whole genome shotgun (WGS) entry which is preliminary data.</text>
</comment>
<evidence type="ECO:0000313" key="1">
    <source>
        <dbReference type="EMBL" id="OOM77922.1"/>
    </source>
</evidence>
<dbReference type="RefSeq" id="WP_077847237.1">
    <property type="nucleotide sequence ID" value="NZ_LZZM01000138.1"/>
</dbReference>
<name>A0A1S8TJZ4_9CLOT</name>
<accession>A0A1S8TJZ4</accession>
<dbReference type="STRING" id="29367.CLPUN_20950"/>
<gene>
    <name evidence="1" type="ORF">CLPUN_20950</name>
</gene>
<dbReference type="AlphaFoldDB" id="A0A1S8TJZ4"/>
<organism evidence="1 2">
    <name type="scientific">Clostridium puniceum</name>
    <dbReference type="NCBI Taxonomy" id="29367"/>
    <lineage>
        <taxon>Bacteria</taxon>
        <taxon>Bacillati</taxon>
        <taxon>Bacillota</taxon>
        <taxon>Clostridia</taxon>
        <taxon>Eubacteriales</taxon>
        <taxon>Clostridiaceae</taxon>
        <taxon>Clostridium</taxon>
    </lineage>
</organism>
<sequence>MEFKLNKIDTDIRKKMQEERKDNKVHSGKAISVKRDLKEDKNTNERKGILEQGKEKKYMTIDGIKYDKEKIEVQVEVQKVENINEVNSKGRVLDAKK</sequence>
<protein>
    <submittedName>
        <fullName evidence="1">Uncharacterized protein</fullName>
    </submittedName>
</protein>
<dbReference type="EMBL" id="LZZM01000138">
    <property type="protein sequence ID" value="OOM77922.1"/>
    <property type="molecule type" value="Genomic_DNA"/>
</dbReference>
<proteinExistence type="predicted"/>
<dbReference type="Proteomes" id="UP000190890">
    <property type="component" value="Unassembled WGS sequence"/>
</dbReference>
<keyword evidence="2" id="KW-1185">Reference proteome</keyword>
<dbReference type="OrthoDB" id="1935644at2"/>